<reference evidence="4" key="1">
    <citation type="submission" date="2020-11" db="EMBL/GenBank/DDBJ databases">
        <authorList>
            <person name="Koelle M."/>
            <person name="Horta M.A.C."/>
            <person name="Nowrousian M."/>
            <person name="Ohm R.A."/>
            <person name="Benz P."/>
            <person name="Pilgard A."/>
        </authorList>
    </citation>
    <scope>NUCLEOTIDE SEQUENCE</scope>
    <source>
        <strain evidence="4">FPRL280</strain>
    </source>
</reference>
<dbReference type="PANTHER" id="PTHR43798">
    <property type="entry name" value="MONOACYLGLYCEROL LIPASE"/>
    <property type="match status" value="1"/>
</dbReference>
<reference evidence="4" key="2">
    <citation type="journal article" name="Front. Microbiol.">
        <title>Degradative Capacity of Two Strains of Rhodonia placenta: From Phenotype to Genotype.</title>
        <authorList>
            <person name="Kolle M."/>
            <person name="Horta M.A.C."/>
            <person name="Nowrousian M."/>
            <person name="Ohm R.A."/>
            <person name="Benz J.P."/>
            <person name="Pilgard A."/>
        </authorList>
    </citation>
    <scope>NUCLEOTIDE SEQUENCE</scope>
    <source>
        <strain evidence="4">FPRL280</strain>
    </source>
</reference>
<dbReference type="PANTHER" id="PTHR43798:SF33">
    <property type="entry name" value="HYDROLASE, PUTATIVE (AFU_ORTHOLOGUE AFUA_2G14860)-RELATED"/>
    <property type="match status" value="1"/>
</dbReference>
<dbReference type="InterPro" id="IPR002410">
    <property type="entry name" value="Peptidase_S33"/>
</dbReference>
<evidence type="ECO:0000259" key="3">
    <source>
        <dbReference type="Pfam" id="PF00561"/>
    </source>
</evidence>
<dbReference type="InterPro" id="IPR000073">
    <property type="entry name" value="AB_hydrolase_1"/>
</dbReference>
<evidence type="ECO:0000313" key="4">
    <source>
        <dbReference type="EMBL" id="KAF9818455.1"/>
    </source>
</evidence>
<dbReference type="GO" id="GO:0016020">
    <property type="term" value="C:membrane"/>
    <property type="evidence" value="ECO:0007669"/>
    <property type="project" value="TreeGrafter"/>
</dbReference>
<dbReference type="Proteomes" id="UP000639403">
    <property type="component" value="Unassembled WGS sequence"/>
</dbReference>
<comment type="caution">
    <text evidence="4">The sequence shown here is derived from an EMBL/GenBank/DDBJ whole genome shotgun (WGS) entry which is preliminary data.</text>
</comment>
<comment type="similarity">
    <text evidence="1">Belongs to the peptidase S33 family.</text>
</comment>
<dbReference type="PIRSF" id="PIRSF005539">
    <property type="entry name" value="Pept_S33_TRI_F1"/>
    <property type="match status" value="1"/>
</dbReference>
<evidence type="ECO:0000256" key="2">
    <source>
        <dbReference type="ARBA" id="ARBA00022801"/>
    </source>
</evidence>
<evidence type="ECO:0000313" key="5">
    <source>
        <dbReference type="Proteomes" id="UP000639403"/>
    </source>
</evidence>
<dbReference type="Pfam" id="PF00561">
    <property type="entry name" value="Abhydrolase_1"/>
    <property type="match status" value="1"/>
</dbReference>
<proteinExistence type="inferred from homology"/>
<sequence length="297" mass="33603">MSASAPKLSEGTLPFIVDGETHQTWYKVVGDLQNRTCPPLIVLHGGPGLSHDYLTPIGDLAATASTPVIFYDQIGIGRSSHLPEKPNSFWTIDLFLDELTSLLEVLGIQDAFELLGHSWGGHLAVEFAIRRQHPGLRHLILSNTHASQALHGENMQRLLEPFSLEDKQALQAGPDDPNFIVAMKHILERHGCLVQPIPKEVEYSMELGIPGKGDTTVYNAMYTGEYKNWDVRDKLHQVLVPTLVINGRADYMQDIVCAPFFERIPKVKWITLEKSSHMPFWEERERYMEIVDQFLRL</sequence>
<dbReference type="GO" id="GO:0006508">
    <property type="term" value="P:proteolysis"/>
    <property type="evidence" value="ECO:0007669"/>
    <property type="project" value="InterPro"/>
</dbReference>
<accession>A0A8H7U428</accession>
<dbReference type="AlphaFoldDB" id="A0A8H7U428"/>
<dbReference type="PRINTS" id="PR00111">
    <property type="entry name" value="ABHYDROLASE"/>
</dbReference>
<evidence type="ECO:0000256" key="1">
    <source>
        <dbReference type="ARBA" id="ARBA00010088"/>
    </source>
</evidence>
<protein>
    <recommendedName>
        <fullName evidence="3">AB hydrolase-1 domain-containing protein</fullName>
    </recommendedName>
</protein>
<name>A0A8H7U428_9APHY</name>
<feature type="domain" description="AB hydrolase-1" evidence="3">
    <location>
        <begin position="38"/>
        <end position="283"/>
    </location>
</feature>
<dbReference type="NCBIfam" id="TIGR01250">
    <property type="entry name" value="pro_imino_pep_2"/>
    <property type="match status" value="1"/>
</dbReference>
<dbReference type="InterPro" id="IPR029058">
    <property type="entry name" value="AB_hydrolase_fold"/>
</dbReference>
<keyword evidence="2" id="KW-0378">Hydrolase</keyword>
<dbReference type="GO" id="GO:0008233">
    <property type="term" value="F:peptidase activity"/>
    <property type="evidence" value="ECO:0007669"/>
    <property type="project" value="InterPro"/>
</dbReference>
<dbReference type="Gene3D" id="3.40.50.1820">
    <property type="entry name" value="alpha/beta hydrolase"/>
    <property type="match status" value="1"/>
</dbReference>
<dbReference type="EMBL" id="JADOXO010000030">
    <property type="protein sequence ID" value="KAF9818455.1"/>
    <property type="molecule type" value="Genomic_DNA"/>
</dbReference>
<dbReference type="SUPFAM" id="SSF53474">
    <property type="entry name" value="alpha/beta-Hydrolases"/>
    <property type="match status" value="1"/>
</dbReference>
<gene>
    <name evidence="4" type="ORF">IEO21_02804</name>
</gene>
<dbReference type="PRINTS" id="PR00793">
    <property type="entry name" value="PROAMNOPTASE"/>
</dbReference>
<dbReference type="InterPro" id="IPR050266">
    <property type="entry name" value="AB_hydrolase_sf"/>
</dbReference>
<dbReference type="InterPro" id="IPR005945">
    <property type="entry name" value="Pro_imino_pep"/>
</dbReference>
<organism evidence="4 5">
    <name type="scientific">Rhodonia placenta</name>
    <dbReference type="NCBI Taxonomy" id="104341"/>
    <lineage>
        <taxon>Eukaryota</taxon>
        <taxon>Fungi</taxon>
        <taxon>Dikarya</taxon>
        <taxon>Basidiomycota</taxon>
        <taxon>Agaricomycotina</taxon>
        <taxon>Agaricomycetes</taxon>
        <taxon>Polyporales</taxon>
        <taxon>Adustoporiaceae</taxon>
        <taxon>Rhodonia</taxon>
    </lineage>
</organism>